<dbReference type="Gene3D" id="3.30.450.20">
    <property type="entry name" value="PAS domain"/>
    <property type="match status" value="1"/>
</dbReference>
<dbReference type="InterPro" id="IPR052155">
    <property type="entry name" value="Biofilm_reg_signaling"/>
</dbReference>
<keyword evidence="1" id="KW-0472">Membrane</keyword>
<dbReference type="CDD" id="cd01949">
    <property type="entry name" value="GGDEF"/>
    <property type="match status" value="1"/>
</dbReference>
<dbReference type="NCBIfam" id="TIGR00229">
    <property type="entry name" value="sensory_box"/>
    <property type="match status" value="1"/>
</dbReference>
<dbReference type="EMBL" id="FXWL01000002">
    <property type="protein sequence ID" value="SMQ76922.1"/>
    <property type="molecule type" value="Genomic_DNA"/>
</dbReference>
<dbReference type="InterPro" id="IPR043128">
    <property type="entry name" value="Rev_trsase/Diguanyl_cyclase"/>
</dbReference>
<evidence type="ECO:0000313" key="6">
    <source>
        <dbReference type="Proteomes" id="UP000194469"/>
    </source>
</evidence>
<dbReference type="InterPro" id="IPR000014">
    <property type="entry name" value="PAS"/>
</dbReference>
<evidence type="ECO:0000256" key="1">
    <source>
        <dbReference type="SAM" id="Phobius"/>
    </source>
</evidence>
<dbReference type="Proteomes" id="UP000194469">
    <property type="component" value="Unassembled WGS sequence"/>
</dbReference>
<dbReference type="PROSITE" id="PS50887">
    <property type="entry name" value="GGDEF"/>
    <property type="match status" value="1"/>
</dbReference>
<dbReference type="Pfam" id="PF08448">
    <property type="entry name" value="PAS_4"/>
    <property type="match status" value="1"/>
</dbReference>
<dbReference type="PANTHER" id="PTHR44757">
    <property type="entry name" value="DIGUANYLATE CYCLASE DGCP"/>
    <property type="match status" value="1"/>
</dbReference>
<sequence>MRRSEARGYFRVTRLRYAGGVKSLFSDQISDDDIPLRTLLGLTRQEEAVGDLRQLQIAPLRGRGALRLLLNAGMALVAALTMSMETAWPVVAGWLVVALVFSVWSFRTFDRLPLDDPKFATAAEFRLCHRHALYSALLWGVAFWLQGLTPSLDHVLSLWTIALLLMLALTMVAHSMPLTCILYIAPVTLSASLATAAAGAPQLTGVTMVAGLLLATFCLRFAQTHIRIRRAETVLHEKSETVSLLLREFEETSADWLWQTDNSRRLVHVSPRLAYALGGSAELLEGMPLLQALSGDAWESASFPKALHDMAERMKRRESFSNLIVPVTIAGKRRWWELSASPRLDESGKFLGFRGVGSDVTEQHATAEQIAKMARFDNLTGLPNRLSLHEDLARALNHALEAKSRCAMMMIDLDRFKAVNDTLGHPVGDKLLAQVAARLKSMMEQGMTCGRLGGDEFAVVLHNIVSPKEIEDLARRIIATISRPYVVDNHQLFVGASVGYAIGPQDGNTVETLTRNADLALYKSKDKGGNVVAAYVASLHAQAEERRVMEQELRGALDRKEFELYYQPVVTAEDGTLNGFEALIRWTNQKLGSVSPGRFIPLAEDSRLIGPIGEWVLRTACAEAMRWPSNLKIAINVSAEQLTDPNFASVVVSALAQSGLPPQRLEIEVTESVFLRDGGGAAQLLDQLIGLGVRLSLDDFGTGYSSLGYLRKTQFSTIKVDRSFVVGAAKGSIESIAIIRAVVALADSLGMSTTAEGAETEVEVDTLRTLGCSNIQGYYYGRPMPATDVLTLFRPPESIATAAA</sequence>
<gene>
    <name evidence="5" type="ORF">SAMN06295984_2342</name>
</gene>
<evidence type="ECO:0000259" key="2">
    <source>
        <dbReference type="PROSITE" id="PS50113"/>
    </source>
</evidence>
<dbReference type="SUPFAM" id="SSF55785">
    <property type="entry name" value="PYP-like sensor domain (PAS domain)"/>
    <property type="match status" value="1"/>
</dbReference>
<organism evidence="5 6">
    <name type="scientific">Sphingopyxis terrae subsp. ummariensis</name>
    <dbReference type="NCBI Taxonomy" id="429001"/>
    <lineage>
        <taxon>Bacteria</taxon>
        <taxon>Pseudomonadati</taxon>
        <taxon>Pseudomonadota</taxon>
        <taxon>Alphaproteobacteria</taxon>
        <taxon>Sphingomonadales</taxon>
        <taxon>Sphingomonadaceae</taxon>
        <taxon>Sphingopyxis</taxon>
    </lineage>
</organism>
<evidence type="ECO:0000313" key="5">
    <source>
        <dbReference type="EMBL" id="SMQ76922.1"/>
    </source>
</evidence>
<name>A0A1Y6FVQ2_9SPHN</name>
<dbReference type="Gene3D" id="3.30.70.270">
    <property type="match status" value="1"/>
</dbReference>
<feature type="transmembrane region" description="Helical" evidence="1">
    <location>
        <begin position="127"/>
        <end position="148"/>
    </location>
</feature>
<feature type="transmembrane region" description="Helical" evidence="1">
    <location>
        <begin position="64"/>
        <end position="81"/>
    </location>
</feature>
<keyword evidence="1" id="KW-0812">Transmembrane</keyword>
<proteinExistence type="predicted"/>
<dbReference type="SMART" id="SM00267">
    <property type="entry name" value="GGDEF"/>
    <property type="match status" value="1"/>
</dbReference>
<dbReference type="InterPro" id="IPR013656">
    <property type="entry name" value="PAS_4"/>
</dbReference>
<protein>
    <submittedName>
        <fullName evidence="5">Diguanylate cyclase/phosphodiesterase with PAS/PAC sensor(S)</fullName>
    </submittedName>
</protein>
<feature type="domain" description="PAC" evidence="2">
    <location>
        <begin position="318"/>
        <end position="372"/>
    </location>
</feature>
<dbReference type="SUPFAM" id="SSF55073">
    <property type="entry name" value="Nucleotide cyclase"/>
    <property type="match status" value="1"/>
</dbReference>
<dbReference type="CDD" id="cd01948">
    <property type="entry name" value="EAL"/>
    <property type="match status" value="1"/>
</dbReference>
<dbReference type="NCBIfam" id="TIGR00254">
    <property type="entry name" value="GGDEF"/>
    <property type="match status" value="1"/>
</dbReference>
<dbReference type="PANTHER" id="PTHR44757:SF2">
    <property type="entry name" value="BIOFILM ARCHITECTURE MAINTENANCE PROTEIN MBAA"/>
    <property type="match status" value="1"/>
</dbReference>
<dbReference type="SMART" id="SM00052">
    <property type="entry name" value="EAL"/>
    <property type="match status" value="1"/>
</dbReference>
<dbReference type="InterPro" id="IPR029787">
    <property type="entry name" value="Nucleotide_cyclase"/>
</dbReference>
<feature type="transmembrane region" description="Helical" evidence="1">
    <location>
        <begin position="87"/>
        <end position="106"/>
    </location>
</feature>
<dbReference type="InterPro" id="IPR035965">
    <property type="entry name" value="PAS-like_dom_sf"/>
</dbReference>
<evidence type="ECO:0000259" key="4">
    <source>
        <dbReference type="PROSITE" id="PS50887"/>
    </source>
</evidence>
<keyword evidence="1" id="KW-1133">Transmembrane helix</keyword>
<dbReference type="SUPFAM" id="SSF141868">
    <property type="entry name" value="EAL domain-like"/>
    <property type="match status" value="1"/>
</dbReference>
<dbReference type="InterPro" id="IPR035919">
    <property type="entry name" value="EAL_sf"/>
</dbReference>
<dbReference type="PROSITE" id="PS50883">
    <property type="entry name" value="EAL"/>
    <property type="match status" value="1"/>
</dbReference>
<feature type="domain" description="EAL" evidence="3">
    <location>
        <begin position="546"/>
        <end position="797"/>
    </location>
</feature>
<dbReference type="InterPro" id="IPR001633">
    <property type="entry name" value="EAL_dom"/>
</dbReference>
<dbReference type="Pfam" id="PF00990">
    <property type="entry name" value="GGDEF"/>
    <property type="match status" value="1"/>
</dbReference>
<dbReference type="AlphaFoldDB" id="A0A1Y6FVQ2"/>
<dbReference type="Pfam" id="PF00563">
    <property type="entry name" value="EAL"/>
    <property type="match status" value="1"/>
</dbReference>
<keyword evidence="6" id="KW-1185">Reference proteome</keyword>
<reference evidence="6" key="1">
    <citation type="submission" date="2017-04" db="EMBL/GenBank/DDBJ databases">
        <authorList>
            <person name="Varghese N."/>
            <person name="Submissions S."/>
        </authorList>
    </citation>
    <scope>NUCLEOTIDE SEQUENCE [LARGE SCALE GENOMIC DNA]</scope>
    <source>
        <strain evidence="6">UI2</strain>
    </source>
</reference>
<dbReference type="PROSITE" id="PS50113">
    <property type="entry name" value="PAC"/>
    <property type="match status" value="1"/>
</dbReference>
<feature type="domain" description="GGDEF" evidence="4">
    <location>
        <begin position="404"/>
        <end position="537"/>
    </location>
</feature>
<dbReference type="InterPro" id="IPR000700">
    <property type="entry name" value="PAS-assoc_C"/>
</dbReference>
<accession>A0A1Y6FVQ2</accession>
<dbReference type="InterPro" id="IPR000160">
    <property type="entry name" value="GGDEF_dom"/>
</dbReference>
<evidence type="ECO:0000259" key="3">
    <source>
        <dbReference type="PROSITE" id="PS50883"/>
    </source>
</evidence>
<dbReference type="Gene3D" id="3.20.20.450">
    <property type="entry name" value="EAL domain"/>
    <property type="match status" value="1"/>
</dbReference>